<protein>
    <submittedName>
        <fullName evidence="5">1-acyl-sn-glycerol-3-phosphate acyltransferase</fullName>
        <ecNumber evidence="5">2.3.1.51</ecNumber>
    </submittedName>
</protein>
<evidence type="ECO:0000256" key="2">
    <source>
        <dbReference type="ARBA" id="ARBA00022679"/>
    </source>
</evidence>
<sequence>MPGSFSVDNCAVRFAARFAAWGITSFARLLTAVQPDWRGVDPISTGQRIYFANHVSHGDFVLIWSVLPPRLRTATRPVAGADYWNGDALRRFIGTSVFNSVLIDRTPLAHRGDPIAQMATALDEGASLILFPEGTRNLGDEALMPFKTGLARLAAVRPDVDVVPVWIDNLNRVLPKGALIPVPLMCRVTFGAPIRVSEGEAIPQFLERAREALLALRPRTETA</sequence>
<gene>
    <name evidence="5" type="primary">plsC_1</name>
    <name evidence="5" type="ORF">HDIA_3453</name>
</gene>
<evidence type="ECO:0000256" key="3">
    <source>
        <dbReference type="ARBA" id="ARBA00023315"/>
    </source>
</evidence>
<accession>A0A2C9D9I2</accession>
<dbReference type="AlphaFoldDB" id="A0A2C9D9I2"/>
<evidence type="ECO:0000313" key="6">
    <source>
        <dbReference type="Proteomes" id="UP000223606"/>
    </source>
</evidence>
<dbReference type="SMART" id="SM00563">
    <property type="entry name" value="PlsC"/>
    <property type="match status" value="1"/>
</dbReference>
<proteinExistence type="predicted"/>
<dbReference type="GO" id="GO:0003841">
    <property type="term" value="F:1-acylglycerol-3-phosphate O-acyltransferase activity"/>
    <property type="evidence" value="ECO:0007669"/>
    <property type="project" value="UniProtKB-EC"/>
</dbReference>
<comment type="pathway">
    <text evidence="1">Lipid metabolism.</text>
</comment>
<evidence type="ECO:0000313" key="5">
    <source>
        <dbReference type="EMBL" id="SON56994.1"/>
    </source>
</evidence>
<dbReference type="PANTHER" id="PTHR10434">
    <property type="entry name" value="1-ACYL-SN-GLYCEROL-3-PHOSPHATE ACYLTRANSFERASE"/>
    <property type="match status" value="1"/>
</dbReference>
<evidence type="ECO:0000256" key="1">
    <source>
        <dbReference type="ARBA" id="ARBA00005189"/>
    </source>
</evidence>
<dbReference type="SUPFAM" id="SSF69593">
    <property type="entry name" value="Glycerol-3-phosphate (1)-acyltransferase"/>
    <property type="match status" value="1"/>
</dbReference>
<dbReference type="EMBL" id="LT960614">
    <property type="protein sequence ID" value="SON56994.1"/>
    <property type="molecule type" value="Genomic_DNA"/>
</dbReference>
<dbReference type="Pfam" id="PF01553">
    <property type="entry name" value="Acyltransferase"/>
    <property type="match status" value="1"/>
</dbReference>
<keyword evidence="6" id="KW-1185">Reference proteome</keyword>
<dbReference type="CDD" id="cd07989">
    <property type="entry name" value="LPLAT_AGPAT-like"/>
    <property type="match status" value="1"/>
</dbReference>
<dbReference type="PANTHER" id="PTHR10434:SF11">
    <property type="entry name" value="1-ACYL-SN-GLYCEROL-3-PHOSPHATE ACYLTRANSFERASE"/>
    <property type="match status" value="1"/>
</dbReference>
<feature type="domain" description="Phospholipid/glycerol acyltransferase" evidence="4">
    <location>
        <begin position="48"/>
        <end position="170"/>
    </location>
</feature>
<dbReference type="GO" id="GO:0006654">
    <property type="term" value="P:phosphatidic acid biosynthetic process"/>
    <property type="evidence" value="ECO:0007669"/>
    <property type="project" value="TreeGrafter"/>
</dbReference>
<keyword evidence="3 5" id="KW-0012">Acyltransferase</keyword>
<evidence type="ECO:0000259" key="4">
    <source>
        <dbReference type="SMART" id="SM00563"/>
    </source>
</evidence>
<dbReference type="KEGG" id="hdi:HDIA_3453"/>
<reference evidence="6" key="1">
    <citation type="submission" date="2017-09" db="EMBL/GenBank/DDBJ databases">
        <title>Genome sequence of Nannocystis excedens DSM 71.</title>
        <authorList>
            <person name="Blom J."/>
        </authorList>
    </citation>
    <scope>NUCLEOTIDE SEQUENCE [LARGE SCALE GENOMIC DNA]</scope>
    <source>
        <strain evidence="6">type strain: E19</strain>
    </source>
</reference>
<dbReference type="EC" id="2.3.1.51" evidence="5"/>
<name>A0A2C9D9I2_9HYPH</name>
<keyword evidence="2 5" id="KW-0808">Transferase</keyword>
<organism evidence="5 6">
    <name type="scientific">Hartmannibacter diazotrophicus</name>
    <dbReference type="NCBI Taxonomy" id="1482074"/>
    <lineage>
        <taxon>Bacteria</taxon>
        <taxon>Pseudomonadati</taxon>
        <taxon>Pseudomonadota</taxon>
        <taxon>Alphaproteobacteria</taxon>
        <taxon>Hyphomicrobiales</taxon>
        <taxon>Pleomorphomonadaceae</taxon>
        <taxon>Hartmannibacter</taxon>
    </lineage>
</organism>
<dbReference type="Proteomes" id="UP000223606">
    <property type="component" value="Chromosome 1"/>
</dbReference>
<dbReference type="InterPro" id="IPR002123">
    <property type="entry name" value="Plipid/glycerol_acylTrfase"/>
</dbReference>